<dbReference type="EMBL" id="JACGWO010000003">
    <property type="protein sequence ID" value="KAK4433485.1"/>
    <property type="molecule type" value="Genomic_DNA"/>
</dbReference>
<reference evidence="2" key="2">
    <citation type="journal article" date="2024" name="Plant">
        <title>Genomic evolution and insights into agronomic trait innovations of Sesamum species.</title>
        <authorList>
            <person name="Miao H."/>
            <person name="Wang L."/>
            <person name="Qu L."/>
            <person name="Liu H."/>
            <person name="Sun Y."/>
            <person name="Le M."/>
            <person name="Wang Q."/>
            <person name="Wei S."/>
            <person name="Zheng Y."/>
            <person name="Lin W."/>
            <person name="Duan Y."/>
            <person name="Cao H."/>
            <person name="Xiong S."/>
            <person name="Wang X."/>
            <person name="Wei L."/>
            <person name="Li C."/>
            <person name="Ma Q."/>
            <person name="Ju M."/>
            <person name="Zhao R."/>
            <person name="Li G."/>
            <person name="Mu C."/>
            <person name="Tian Q."/>
            <person name="Mei H."/>
            <person name="Zhang T."/>
            <person name="Gao T."/>
            <person name="Zhang H."/>
        </authorList>
    </citation>
    <scope>NUCLEOTIDE SEQUENCE</scope>
    <source>
        <strain evidence="2">3651</strain>
    </source>
</reference>
<keyword evidence="3" id="KW-1185">Reference proteome</keyword>
<dbReference type="AlphaFoldDB" id="A0AAE1YN42"/>
<protein>
    <submittedName>
        <fullName evidence="2">Uncharacterized protein</fullName>
    </submittedName>
</protein>
<gene>
    <name evidence="2" type="ORF">Salat_1110800</name>
</gene>
<sequence>MEDHDAIGQTGSVICRGSTAKSAENSEIEPSRSPQAEEARGPLILVSNEEDGDFESMPGLETVSEMELLGLVDPLPADSVARLQLNVVVMRQTITQFLLFVFFSQARSDGIAQADEGSSD</sequence>
<organism evidence="2 3">
    <name type="scientific">Sesamum alatum</name>
    <dbReference type="NCBI Taxonomy" id="300844"/>
    <lineage>
        <taxon>Eukaryota</taxon>
        <taxon>Viridiplantae</taxon>
        <taxon>Streptophyta</taxon>
        <taxon>Embryophyta</taxon>
        <taxon>Tracheophyta</taxon>
        <taxon>Spermatophyta</taxon>
        <taxon>Magnoliopsida</taxon>
        <taxon>eudicotyledons</taxon>
        <taxon>Gunneridae</taxon>
        <taxon>Pentapetalae</taxon>
        <taxon>asterids</taxon>
        <taxon>lamiids</taxon>
        <taxon>Lamiales</taxon>
        <taxon>Pedaliaceae</taxon>
        <taxon>Sesamum</taxon>
    </lineage>
</organism>
<feature type="region of interest" description="Disordered" evidence="1">
    <location>
        <begin position="1"/>
        <end position="57"/>
    </location>
</feature>
<comment type="caution">
    <text evidence="2">The sequence shown here is derived from an EMBL/GenBank/DDBJ whole genome shotgun (WGS) entry which is preliminary data.</text>
</comment>
<accession>A0AAE1YN42</accession>
<evidence type="ECO:0000256" key="1">
    <source>
        <dbReference type="SAM" id="MobiDB-lite"/>
    </source>
</evidence>
<evidence type="ECO:0000313" key="2">
    <source>
        <dbReference type="EMBL" id="KAK4433485.1"/>
    </source>
</evidence>
<name>A0AAE1YN42_9LAMI</name>
<dbReference type="Proteomes" id="UP001293254">
    <property type="component" value="Unassembled WGS sequence"/>
</dbReference>
<proteinExistence type="predicted"/>
<reference evidence="2" key="1">
    <citation type="submission" date="2020-06" db="EMBL/GenBank/DDBJ databases">
        <authorList>
            <person name="Li T."/>
            <person name="Hu X."/>
            <person name="Zhang T."/>
            <person name="Song X."/>
            <person name="Zhang H."/>
            <person name="Dai N."/>
            <person name="Sheng W."/>
            <person name="Hou X."/>
            <person name="Wei L."/>
        </authorList>
    </citation>
    <scope>NUCLEOTIDE SEQUENCE</scope>
    <source>
        <strain evidence="2">3651</strain>
        <tissue evidence="2">Leaf</tissue>
    </source>
</reference>
<evidence type="ECO:0000313" key="3">
    <source>
        <dbReference type="Proteomes" id="UP001293254"/>
    </source>
</evidence>